<keyword evidence="4" id="KW-1185">Reference proteome</keyword>
<dbReference type="Gene3D" id="6.10.250.3100">
    <property type="match status" value="1"/>
</dbReference>
<dbReference type="AlphaFoldDB" id="A0A1G7NR93"/>
<dbReference type="Pfam" id="PF08421">
    <property type="entry name" value="Methyltransf_13"/>
    <property type="match status" value="1"/>
</dbReference>
<dbReference type="PANTHER" id="PTHR43861">
    <property type="entry name" value="TRANS-ACONITATE 2-METHYLTRANSFERASE-RELATED"/>
    <property type="match status" value="1"/>
</dbReference>
<feature type="domain" description="Methyltransferase putative zinc binding" evidence="1">
    <location>
        <begin position="8"/>
        <end position="69"/>
    </location>
</feature>
<name>A0A1G7NR93_9PROT</name>
<sequence>MATTEVTCRSCGTGPLHEILSLGDSPLADRLLTPEQCHEPEPTAPLDVVLCSACSLMQLTHSVPPEELFCRDYPYYSSVSPTLLAHFQASAEAIIEDRRLDANSLVVELASNDGYMLRHFHRAGIPVLGIDPADGPARAAQGAGIPTRTTFFTQGLAKSLRDEEGLRADIILANNVLAHVPDLNGFVAGIRTLLKPDGQAVIEVPYAVDLVDKLEFDTIYHQHLCYFTVTALDQLFRRHGLYLNHVDRTEIHGGSLRLFVEHTERPDTSVTDLLRWERTRGITTLAYFTDFAARTENLRRQLMTLLDGIKAEGRRIVGYGAAAKATTLMNFCGIDGRHLDYIVDLSPHKQGLYTGGNHLPIRKPDCLVTDRPDYTLILAWNFADEIIAQQRQYLDVGGQFIVPLPEPRLVNAPAIA</sequence>
<dbReference type="CDD" id="cd02440">
    <property type="entry name" value="AdoMet_MTases"/>
    <property type="match status" value="1"/>
</dbReference>
<evidence type="ECO:0000259" key="2">
    <source>
        <dbReference type="Pfam" id="PF08484"/>
    </source>
</evidence>
<dbReference type="InterPro" id="IPR038576">
    <property type="entry name" value="Methyltransf_Zn-bd_dom_put_sf"/>
</dbReference>
<feature type="domain" description="C-methyltransferase" evidence="2">
    <location>
        <begin position="251"/>
        <end position="405"/>
    </location>
</feature>
<dbReference type="Gene3D" id="3.40.50.150">
    <property type="entry name" value="Vaccinia Virus protein VP39"/>
    <property type="match status" value="1"/>
</dbReference>
<reference evidence="3 4" key="1">
    <citation type="submission" date="2016-10" db="EMBL/GenBank/DDBJ databases">
        <authorList>
            <person name="de Groot N.N."/>
        </authorList>
    </citation>
    <scope>NUCLEOTIDE SEQUENCE [LARGE SCALE GENOMIC DNA]</scope>
    <source>
        <strain evidence="3 4">DSM 25584</strain>
    </source>
</reference>
<dbReference type="InterPro" id="IPR013691">
    <property type="entry name" value="MeTrfase_14"/>
</dbReference>
<evidence type="ECO:0000259" key="1">
    <source>
        <dbReference type="Pfam" id="PF08421"/>
    </source>
</evidence>
<dbReference type="Gene3D" id="3.40.50.720">
    <property type="entry name" value="NAD(P)-binding Rossmann-like Domain"/>
    <property type="match status" value="1"/>
</dbReference>
<keyword evidence="3" id="KW-0808">Transferase</keyword>
<keyword evidence="3" id="KW-0489">Methyltransferase</keyword>
<dbReference type="Gene3D" id="6.20.50.110">
    <property type="entry name" value="Methyltransferase, zinc-binding domain"/>
    <property type="match status" value="1"/>
</dbReference>
<organism evidence="3 4">
    <name type="scientific">Limimonas halophila</name>
    <dbReference type="NCBI Taxonomy" id="1082479"/>
    <lineage>
        <taxon>Bacteria</taxon>
        <taxon>Pseudomonadati</taxon>
        <taxon>Pseudomonadota</taxon>
        <taxon>Alphaproteobacteria</taxon>
        <taxon>Rhodospirillales</taxon>
        <taxon>Rhodovibrionaceae</taxon>
        <taxon>Limimonas</taxon>
    </lineage>
</organism>
<dbReference type="EMBL" id="FNCE01000002">
    <property type="protein sequence ID" value="SDF76481.1"/>
    <property type="molecule type" value="Genomic_DNA"/>
</dbReference>
<evidence type="ECO:0000313" key="4">
    <source>
        <dbReference type="Proteomes" id="UP000199415"/>
    </source>
</evidence>
<dbReference type="STRING" id="1082479.SAMN05216241_102270"/>
<dbReference type="Pfam" id="PF08484">
    <property type="entry name" value="Methyltransf_14"/>
    <property type="match status" value="1"/>
</dbReference>
<dbReference type="Pfam" id="PF13489">
    <property type="entry name" value="Methyltransf_23"/>
    <property type="match status" value="1"/>
</dbReference>
<dbReference type="Proteomes" id="UP000199415">
    <property type="component" value="Unassembled WGS sequence"/>
</dbReference>
<gene>
    <name evidence="3" type="ORF">SAMN05216241_102270</name>
</gene>
<accession>A0A1G7NR93</accession>
<dbReference type="GO" id="GO:0032259">
    <property type="term" value="P:methylation"/>
    <property type="evidence" value="ECO:0007669"/>
    <property type="project" value="UniProtKB-KW"/>
</dbReference>
<dbReference type="InterPro" id="IPR013630">
    <property type="entry name" value="Methyltransf_Zn-bd_dom_put"/>
</dbReference>
<protein>
    <submittedName>
        <fullName evidence="3">Methyltransferase domain-containing protein</fullName>
    </submittedName>
</protein>
<dbReference type="PANTHER" id="PTHR43861:SF5">
    <property type="entry name" value="BLL5978 PROTEIN"/>
    <property type="match status" value="1"/>
</dbReference>
<dbReference type="GO" id="GO:0008168">
    <property type="term" value="F:methyltransferase activity"/>
    <property type="evidence" value="ECO:0007669"/>
    <property type="project" value="UniProtKB-KW"/>
</dbReference>
<dbReference type="RefSeq" id="WP_090018897.1">
    <property type="nucleotide sequence ID" value="NZ_FNCE01000002.1"/>
</dbReference>
<evidence type="ECO:0000313" key="3">
    <source>
        <dbReference type="EMBL" id="SDF76481.1"/>
    </source>
</evidence>
<proteinExistence type="predicted"/>
<dbReference type="OrthoDB" id="9815644at2"/>
<dbReference type="SUPFAM" id="SSF53335">
    <property type="entry name" value="S-adenosyl-L-methionine-dependent methyltransferases"/>
    <property type="match status" value="1"/>
</dbReference>
<dbReference type="InterPro" id="IPR029063">
    <property type="entry name" value="SAM-dependent_MTases_sf"/>
</dbReference>